<feature type="coiled-coil region" evidence="1">
    <location>
        <begin position="237"/>
        <end position="285"/>
    </location>
</feature>
<dbReference type="AlphaFoldDB" id="A0A6A4ING0"/>
<keyword evidence="1" id="KW-0175">Coiled coil</keyword>
<name>A0A6A4ING0_9AGAR</name>
<feature type="region of interest" description="Disordered" evidence="2">
    <location>
        <begin position="118"/>
        <end position="209"/>
    </location>
</feature>
<evidence type="ECO:0000313" key="3">
    <source>
        <dbReference type="EMBL" id="KAE9411290.1"/>
    </source>
</evidence>
<evidence type="ECO:0000256" key="1">
    <source>
        <dbReference type="SAM" id="Coils"/>
    </source>
</evidence>
<feature type="compositionally biased region" description="Polar residues" evidence="2">
    <location>
        <begin position="169"/>
        <end position="187"/>
    </location>
</feature>
<dbReference type="CDD" id="cd14686">
    <property type="entry name" value="bZIP"/>
    <property type="match status" value="1"/>
</dbReference>
<dbReference type="OrthoDB" id="5418639at2759"/>
<proteinExistence type="predicted"/>
<dbReference type="EMBL" id="ML769383">
    <property type="protein sequence ID" value="KAE9411290.1"/>
    <property type="molecule type" value="Genomic_DNA"/>
</dbReference>
<reference evidence="3" key="1">
    <citation type="journal article" date="2019" name="Environ. Microbiol.">
        <title>Fungal ecological strategies reflected in gene transcription - a case study of two litter decomposers.</title>
        <authorList>
            <person name="Barbi F."/>
            <person name="Kohler A."/>
            <person name="Barry K."/>
            <person name="Baskaran P."/>
            <person name="Daum C."/>
            <person name="Fauchery L."/>
            <person name="Ihrmark K."/>
            <person name="Kuo A."/>
            <person name="LaButti K."/>
            <person name="Lipzen A."/>
            <person name="Morin E."/>
            <person name="Grigoriev I.V."/>
            <person name="Henrissat B."/>
            <person name="Lindahl B."/>
            <person name="Martin F."/>
        </authorList>
    </citation>
    <scope>NUCLEOTIDE SEQUENCE</scope>
    <source>
        <strain evidence="3">JB14</strain>
    </source>
</reference>
<feature type="compositionally biased region" description="Polar residues" evidence="2">
    <location>
        <begin position="118"/>
        <end position="151"/>
    </location>
</feature>
<keyword evidence="4" id="KW-1185">Reference proteome</keyword>
<organism evidence="3 4">
    <name type="scientific">Gymnopus androsaceus JB14</name>
    <dbReference type="NCBI Taxonomy" id="1447944"/>
    <lineage>
        <taxon>Eukaryota</taxon>
        <taxon>Fungi</taxon>
        <taxon>Dikarya</taxon>
        <taxon>Basidiomycota</taxon>
        <taxon>Agaricomycotina</taxon>
        <taxon>Agaricomycetes</taxon>
        <taxon>Agaricomycetidae</taxon>
        <taxon>Agaricales</taxon>
        <taxon>Marasmiineae</taxon>
        <taxon>Omphalotaceae</taxon>
        <taxon>Gymnopus</taxon>
    </lineage>
</organism>
<evidence type="ECO:0000313" key="4">
    <source>
        <dbReference type="Proteomes" id="UP000799118"/>
    </source>
</evidence>
<gene>
    <name evidence="3" type="ORF">BT96DRAFT_930428</name>
</gene>
<evidence type="ECO:0000256" key="2">
    <source>
        <dbReference type="SAM" id="MobiDB-lite"/>
    </source>
</evidence>
<accession>A0A6A4ING0</accession>
<feature type="compositionally biased region" description="Basic and acidic residues" evidence="2">
    <location>
        <begin position="158"/>
        <end position="168"/>
    </location>
</feature>
<dbReference type="Proteomes" id="UP000799118">
    <property type="component" value="Unassembled WGS sequence"/>
</dbReference>
<sequence length="294" mass="32859">MVNQPSSWVDVVYCWAIILETLIVEEGVILVCDGAIPTLECLIIQEQFAVILTSLKHLEGPVRQKEISIDSEDPERCNFFFWVDQLMAGNNGYPHRPPNNSSESLISCFKDGIHALSQTQVPRTPSRMEVQSNATGSGELLTPSSSNQAKSYKSPGQLKRDEEIRRAMESSTDGAQSSQPTPTNFRLTSKKIDSDDDNPFATPLTPPPHGMANVSNKGKMKADIAHNLKLTGILEDLTDFQRHVTKLERQVKGLERSNMAKMVKIKELQTDNDTLKGENDELRRKMELLKPKRG</sequence>
<protein>
    <submittedName>
        <fullName evidence="3">Uncharacterized protein</fullName>
    </submittedName>
</protein>